<name>A0A0F9HG77_9ZZZZ</name>
<comment type="caution">
    <text evidence="1">The sequence shown here is derived from an EMBL/GenBank/DDBJ whole genome shotgun (WGS) entry which is preliminary data.</text>
</comment>
<accession>A0A0F9HG77</accession>
<sequence length="279" mass="31795">ACLKIEWEGVSSSTSPRCRLCDCYDVTPQWIPWYGKIGSSCVWWRDHRGGWSVGRLCGDMGLTVSIKPFGDVYRVTVWQGFHTGSTIPAFKLRQVWQRDYASPPDVSAWDQEEIPRISGQCPSGCDCTVDAKVLLTADFTTSCDDLPWDCWQCRCQFFTNDDPPDVQVTIEGVEWGECCTRLNGTFILTDRSNPLSDCQWKYTFPDNDNCSPTNASITFTLGLVPRIQLYMGSNTWTFRRRGETEFYDCNDFDIMMNEGPSAQSTCRTINMPFPRVFTI</sequence>
<dbReference type="AlphaFoldDB" id="A0A0F9HG77"/>
<evidence type="ECO:0000313" key="1">
    <source>
        <dbReference type="EMBL" id="KKM02172.1"/>
    </source>
</evidence>
<gene>
    <name evidence="1" type="ORF">LCGC14_1787140</name>
</gene>
<protein>
    <submittedName>
        <fullName evidence="1">Uncharacterized protein</fullName>
    </submittedName>
</protein>
<proteinExistence type="predicted"/>
<organism evidence="1">
    <name type="scientific">marine sediment metagenome</name>
    <dbReference type="NCBI Taxonomy" id="412755"/>
    <lineage>
        <taxon>unclassified sequences</taxon>
        <taxon>metagenomes</taxon>
        <taxon>ecological metagenomes</taxon>
    </lineage>
</organism>
<reference evidence="1" key="1">
    <citation type="journal article" date="2015" name="Nature">
        <title>Complex archaea that bridge the gap between prokaryotes and eukaryotes.</title>
        <authorList>
            <person name="Spang A."/>
            <person name="Saw J.H."/>
            <person name="Jorgensen S.L."/>
            <person name="Zaremba-Niedzwiedzka K."/>
            <person name="Martijn J."/>
            <person name="Lind A.E."/>
            <person name="van Eijk R."/>
            <person name="Schleper C."/>
            <person name="Guy L."/>
            <person name="Ettema T.J."/>
        </authorList>
    </citation>
    <scope>NUCLEOTIDE SEQUENCE</scope>
</reference>
<dbReference type="EMBL" id="LAZR01017006">
    <property type="protein sequence ID" value="KKM02172.1"/>
    <property type="molecule type" value="Genomic_DNA"/>
</dbReference>
<feature type="non-terminal residue" evidence="1">
    <location>
        <position position="1"/>
    </location>
</feature>